<feature type="binding site" evidence="11">
    <location>
        <position position="245"/>
    </location>
    <ligand>
        <name>glycerol</name>
        <dbReference type="ChEBI" id="CHEBI:17754"/>
    </ligand>
</feature>
<comment type="similarity">
    <text evidence="2 11 12">Belongs to the FGGY kinase family.</text>
</comment>
<dbReference type="GO" id="GO:0019563">
    <property type="term" value="P:glycerol catabolic process"/>
    <property type="evidence" value="ECO:0007669"/>
    <property type="project" value="UniProtKB-UniRule"/>
</dbReference>
<comment type="subunit">
    <text evidence="10 11">Homotetramer and homodimer (in equilibrium).</text>
</comment>
<feature type="binding site" evidence="11">
    <location>
        <position position="411"/>
    </location>
    <ligand>
        <name>ADP</name>
        <dbReference type="ChEBI" id="CHEBI:456216"/>
    </ligand>
</feature>
<dbReference type="UniPathway" id="UPA00618">
    <property type="reaction ID" value="UER00672"/>
</dbReference>
<feature type="binding site" evidence="11">
    <location>
        <position position="14"/>
    </location>
    <ligand>
        <name>ATP</name>
        <dbReference type="ChEBI" id="CHEBI:30616"/>
    </ligand>
</feature>
<dbReference type="InterPro" id="IPR018485">
    <property type="entry name" value="FGGY_C"/>
</dbReference>
<feature type="domain" description="Carbohydrate kinase FGGY C-terminal" evidence="14">
    <location>
        <begin position="262"/>
        <end position="450"/>
    </location>
</feature>
<comment type="caution">
    <text evidence="11">Lacks conserved residue(s) required for the propagation of feature annotation.</text>
</comment>
<keyword evidence="7 11" id="KW-0067">ATP-binding</keyword>
<keyword evidence="4 11" id="KW-0547">Nucleotide-binding</keyword>
<evidence type="ECO:0000256" key="3">
    <source>
        <dbReference type="ARBA" id="ARBA00022679"/>
    </source>
</evidence>
<comment type="caution">
    <text evidence="15">The sequence shown here is derived from an EMBL/GenBank/DDBJ whole genome shotgun (WGS) entry which is preliminary data.</text>
</comment>
<organism evidence="15 16">
    <name type="scientific">Sulfoacidibacillus thermotolerans</name>
    <name type="common">Acidibacillus sulfuroxidans</name>
    <dbReference type="NCBI Taxonomy" id="1765684"/>
    <lineage>
        <taxon>Bacteria</taxon>
        <taxon>Bacillati</taxon>
        <taxon>Bacillota</taxon>
        <taxon>Bacilli</taxon>
        <taxon>Bacillales</taxon>
        <taxon>Alicyclobacillaceae</taxon>
        <taxon>Sulfoacidibacillus</taxon>
    </lineage>
</organism>
<dbReference type="RefSeq" id="WP_109430069.1">
    <property type="nucleotide sequence ID" value="NZ_MPDK01000006.1"/>
</dbReference>
<evidence type="ECO:0000256" key="2">
    <source>
        <dbReference type="ARBA" id="ARBA00009156"/>
    </source>
</evidence>
<evidence type="ECO:0000259" key="13">
    <source>
        <dbReference type="Pfam" id="PF00370"/>
    </source>
</evidence>
<evidence type="ECO:0000256" key="4">
    <source>
        <dbReference type="ARBA" id="ARBA00022741"/>
    </source>
</evidence>
<gene>
    <name evidence="11" type="primary">glpK</name>
    <name evidence="15" type="ORF">BM613_04940</name>
</gene>
<dbReference type="Pfam" id="PF02782">
    <property type="entry name" value="FGGY_C"/>
    <property type="match status" value="1"/>
</dbReference>
<feature type="binding site" evidence="11">
    <location>
        <position position="246"/>
    </location>
    <ligand>
        <name>glycerol</name>
        <dbReference type="ChEBI" id="CHEBI:17754"/>
    </ligand>
</feature>
<feature type="binding site" evidence="11">
    <location>
        <position position="84"/>
    </location>
    <ligand>
        <name>sn-glycerol 3-phosphate</name>
        <dbReference type="ChEBI" id="CHEBI:57597"/>
    </ligand>
</feature>
<feature type="binding site" evidence="11">
    <location>
        <position position="135"/>
    </location>
    <ligand>
        <name>glycerol</name>
        <dbReference type="ChEBI" id="CHEBI:17754"/>
    </ligand>
</feature>
<evidence type="ECO:0000256" key="11">
    <source>
        <dbReference type="HAMAP-Rule" id="MF_00186"/>
    </source>
</evidence>
<feature type="binding site" evidence="11">
    <location>
        <position position="15"/>
    </location>
    <ligand>
        <name>ATP</name>
        <dbReference type="ChEBI" id="CHEBI:30616"/>
    </ligand>
</feature>
<keyword evidence="3 11" id="KW-0808">Transferase</keyword>
<reference evidence="15 16" key="1">
    <citation type="submission" date="2016-11" db="EMBL/GenBank/DDBJ databases">
        <title>Comparative genomics of Acidibacillus ferroxidans species.</title>
        <authorList>
            <person name="Oliveira G."/>
            <person name="Nunes G."/>
            <person name="Oliveira R."/>
            <person name="Araujo F."/>
            <person name="Salim A."/>
            <person name="Scholte L."/>
            <person name="Morais D."/>
            <person name="Nancucheo I."/>
            <person name="Johnson D.B."/>
            <person name="Grail B."/>
            <person name="Bittencourt J."/>
            <person name="Valadares R."/>
        </authorList>
    </citation>
    <scope>NUCLEOTIDE SEQUENCE [LARGE SCALE GENOMIC DNA]</scope>
    <source>
        <strain evidence="15 16">Y002</strain>
    </source>
</reference>
<dbReference type="EC" id="2.7.1.30" evidence="11"/>
<dbReference type="Proteomes" id="UP000245380">
    <property type="component" value="Unassembled WGS sequence"/>
</dbReference>
<sequence>MSERFILAIDQGTTSSRAILFDQAGTIRGVAQKEFPQYFPQDGWVLHDAMEIWESVQNVIAQVIVNQGIRVEQIAAIGITNQRETTVVWDRVTGEPVYFAIVWQSRQTADLCEELKAAGYSDVVRAKTGLLIDAYFSGTKVKWILDHVEGTRAKAEQGQLLFGTIDTWLLWKLSGEQVHITDYTNASRTLMFNIYDLQWDDDLLELLTVPRSMLPTVHSSSEIYAYTDPTLFFGAAIPISGIAGDQQAALFGQACFEPGMVKNTYGTGCFMLMNTGEQPVRSTHGLLTTIAWGISGKIEYALEGSIFVAGSAIQWLRDGLKMLTTAAESEAYAQRVDSTEGVYVVPAFVGLGTPYWDSEARGAVFGLTRGTQKEHFVRATVESIAYQTKDVLAVMEADSGISLKKLRVDGGAAANQFLMQFQSDLLGVPVERPLVLETTALGAAYLAGLAVGFWTDRMQISDNWMLDQTFLNTMDNEVRSRLYLGWQKAVFATRAFK</sequence>
<name>A0A2U3D9R5_SULT2</name>
<feature type="binding site" evidence="11">
    <location>
        <position position="267"/>
    </location>
    <ligand>
        <name>ADP</name>
        <dbReference type="ChEBI" id="CHEBI:456216"/>
    </ligand>
</feature>
<dbReference type="Gene3D" id="3.30.420.40">
    <property type="match status" value="2"/>
</dbReference>
<dbReference type="FunFam" id="3.30.420.40:FF:000008">
    <property type="entry name" value="Glycerol kinase"/>
    <property type="match status" value="1"/>
</dbReference>
<dbReference type="GO" id="GO:0006072">
    <property type="term" value="P:glycerol-3-phosphate metabolic process"/>
    <property type="evidence" value="ECO:0007669"/>
    <property type="project" value="InterPro"/>
</dbReference>
<feature type="binding site" evidence="11">
    <location>
        <position position="84"/>
    </location>
    <ligand>
        <name>glycerol</name>
        <dbReference type="ChEBI" id="CHEBI:17754"/>
    </ligand>
</feature>
<evidence type="ECO:0000313" key="15">
    <source>
        <dbReference type="EMBL" id="PWI58024.1"/>
    </source>
</evidence>
<evidence type="ECO:0000256" key="1">
    <source>
        <dbReference type="ARBA" id="ARBA00005190"/>
    </source>
</evidence>
<evidence type="ECO:0000256" key="9">
    <source>
        <dbReference type="ARBA" id="ARBA00054633"/>
    </source>
</evidence>
<comment type="catalytic activity">
    <reaction evidence="8 11">
        <text>glycerol + ATP = sn-glycerol 3-phosphate + ADP + H(+)</text>
        <dbReference type="Rhea" id="RHEA:21644"/>
        <dbReference type="ChEBI" id="CHEBI:15378"/>
        <dbReference type="ChEBI" id="CHEBI:17754"/>
        <dbReference type="ChEBI" id="CHEBI:30616"/>
        <dbReference type="ChEBI" id="CHEBI:57597"/>
        <dbReference type="ChEBI" id="CHEBI:456216"/>
        <dbReference type="EC" id="2.7.1.30"/>
    </reaction>
</comment>
<dbReference type="OrthoDB" id="9805576at2"/>
<evidence type="ECO:0000313" key="16">
    <source>
        <dbReference type="Proteomes" id="UP000245380"/>
    </source>
</evidence>
<feature type="binding site" evidence="11">
    <location>
        <position position="415"/>
    </location>
    <ligand>
        <name>ADP</name>
        <dbReference type="ChEBI" id="CHEBI:456216"/>
    </ligand>
</feature>
<evidence type="ECO:0000256" key="5">
    <source>
        <dbReference type="ARBA" id="ARBA00022777"/>
    </source>
</evidence>
<dbReference type="GO" id="GO:0005524">
    <property type="term" value="F:ATP binding"/>
    <property type="evidence" value="ECO:0007669"/>
    <property type="project" value="UniProtKB-UniRule"/>
</dbReference>
<feature type="binding site" evidence="11">
    <location>
        <position position="310"/>
    </location>
    <ligand>
        <name>ATP</name>
        <dbReference type="ChEBI" id="CHEBI:30616"/>
    </ligand>
</feature>
<evidence type="ECO:0000256" key="7">
    <source>
        <dbReference type="ARBA" id="ARBA00022840"/>
    </source>
</evidence>
<feature type="binding site" evidence="11">
    <location>
        <position position="411"/>
    </location>
    <ligand>
        <name>ATP</name>
        <dbReference type="ChEBI" id="CHEBI:30616"/>
    </ligand>
</feature>
<dbReference type="PANTHER" id="PTHR10196">
    <property type="entry name" value="SUGAR KINASE"/>
    <property type="match status" value="1"/>
</dbReference>
<dbReference type="HAMAP" id="MF_00186">
    <property type="entry name" value="Glycerol_kin"/>
    <property type="match status" value="1"/>
</dbReference>
<dbReference type="PANTHER" id="PTHR10196:SF69">
    <property type="entry name" value="GLYCEROL KINASE"/>
    <property type="match status" value="1"/>
</dbReference>
<evidence type="ECO:0000256" key="10">
    <source>
        <dbReference type="ARBA" id="ARBA00063665"/>
    </source>
</evidence>
<dbReference type="InterPro" id="IPR000577">
    <property type="entry name" value="Carb_kinase_FGGY"/>
</dbReference>
<dbReference type="GO" id="GO:0004370">
    <property type="term" value="F:glycerol kinase activity"/>
    <property type="evidence" value="ECO:0007669"/>
    <property type="project" value="UniProtKB-UniRule"/>
</dbReference>
<accession>A0A2U3D9R5</accession>
<dbReference type="InterPro" id="IPR018483">
    <property type="entry name" value="Carb_kinase_FGGY_CS"/>
</dbReference>
<feature type="binding site" evidence="11">
    <location>
        <position position="83"/>
    </location>
    <ligand>
        <name>glycerol</name>
        <dbReference type="ChEBI" id="CHEBI:17754"/>
    </ligand>
</feature>
<dbReference type="InterPro" id="IPR018484">
    <property type="entry name" value="FGGY_N"/>
</dbReference>
<feature type="binding site" evidence="11">
    <location>
        <position position="13"/>
    </location>
    <ligand>
        <name>ATP</name>
        <dbReference type="ChEBI" id="CHEBI:30616"/>
    </ligand>
</feature>
<feature type="binding site" evidence="11">
    <location>
        <position position="13"/>
    </location>
    <ligand>
        <name>sn-glycerol 3-phosphate</name>
        <dbReference type="ChEBI" id="CHEBI:57597"/>
    </ligand>
</feature>
<dbReference type="NCBIfam" id="TIGR01311">
    <property type="entry name" value="glycerol_kin"/>
    <property type="match status" value="1"/>
</dbReference>
<evidence type="ECO:0000256" key="8">
    <source>
        <dbReference type="ARBA" id="ARBA00052101"/>
    </source>
</evidence>
<dbReference type="EMBL" id="MPDK01000006">
    <property type="protein sequence ID" value="PWI58024.1"/>
    <property type="molecule type" value="Genomic_DNA"/>
</dbReference>
<proteinExistence type="inferred from homology"/>
<dbReference type="NCBIfam" id="NF000756">
    <property type="entry name" value="PRK00047.1"/>
    <property type="match status" value="1"/>
</dbReference>
<feature type="binding site" evidence="11">
    <location>
        <position position="310"/>
    </location>
    <ligand>
        <name>ADP</name>
        <dbReference type="ChEBI" id="CHEBI:456216"/>
    </ligand>
</feature>
<feature type="binding site" evidence="11">
    <location>
        <position position="135"/>
    </location>
    <ligand>
        <name>sn-glycerol 3-phosphate</name>
        <dbReference type="ChEBI" id="CHEBI:57597"/>
    </ligand>
</feature>
<dbReference type="InterPro" id="IPR043129">
    <property type="entry name" value="ATPase_NBD"/>
</dbReference>
<comment type="activity regulation">
    <text evidence="11">Activated by phosphorylation and inhibited by fructose 1,6-bisphosphate (FBP).</text>
</comment>
<keyword evidence="6 11" id="KW-0319">Glycerol metabolism</keyword>
<feature type="binding site" evidence="11">
    <location>
        <position position="267"/>
    </location>
    <ligand>
        <name>ATP</name>
        <dbReference type="ChEBI" id="CHEBI:30616"/>
    </ligand>
</feature>
<dbReference type="CDD" id="cd07786">
    <property type="entry name" value="FGGY_EcGK_like"/>
    <property type="match status" value="1"/>
</dbReference>
<feature type="binding site" evidence="11">
    <location>
        <position position="83"/>
    </location>
    <ligand>
        <name>sn-glycerol 3-phosphate</name>
        <dbReference type="ChEBI" id="CHEBI:57597"/>
    </ligand>
</feature>
<dbReference type="InterPro" id="IPR005999">
    <property type="entry name" value="Glycerol_kin"/>
</dbReference>
<keyword evidence="5 11" id="KW-0418">Kinase</keyword>
<feature type="binding site" evidence="11">
    <location>
        <position position="17"/>
    </location>
    <ligand>
        <name>ADP</name>
        <dbReference type="ChEBI" id="CHEBI:456216"/>
    </ligand>
</feature>
<evidence type="ECO:0000259" key="14">
    <source>
        <dbReference type="Pfam" id="PF02782"/>
    </source>
</evidence>
<protein>
    <recommendedName>
        <fullName evidence="11">Glycerol kinase</fullName>
        <ecNumber evidence="11">2.7.1.30</ecNumber>
    </recommendedName>
    <alternativeName>
        <fullName evidence="11">ATP:glycerol 3-phosphotransferase</fullName>
    </alternativeName>
    <alternativeName>
        <fullName evidence="11">Glycerokinase</fullName>
        <shortName evidence="11">GK</shortName>
    </alternativeName>
</protein>
<dbReference type="GO" id="GO:0005829">
    <property type="term" value="C:cytosol"/>
    <property type="evidence" value="ECO:0007669"/>
    <property type="project" value="TreeGrafter"/>
</dbReference>
<dbReference type="PROSITE" id="PS00933">
    <property type="entry name" value="FGGY_KINASES_1"/>
    <property type="match status" value="1"/>
</dbReference>
<comment type="function">
    <text evidence="9 11">Key enzyme in the regulation of glycerol uptake and metabolism. Catalyzes the phosphorylation of glycerol to yield sn-glycerol 3-phosphate.</text>
</comment>
<feature type="binding site" evidence="11">
    <location>
        <position position="13"/>
    </location>
    <ligand>
        <name>ADP</name>
        <dbReference type="ChEBI" id="CHEBI:456216"/>
    </ligand>
</feature>
<evidence type="ECO:0000256" key="6">
    <source>
        <dbReference type="ARBA" id="ARBA00022798"/>
    </source>
</evidence>
<comment type="pathway">
    <text evidence="1 11">Polyol metabolism; glycerol degradation via glycerol kinase pathway; sn-glycerol 3-phosphate from glycerol: step 1/1.</text>
</comment>
<feature type="binding site" evidence="11">
    <location>
        <position position="314"/>
    </location>
    <ligand>
        <name>ATP</name>
        <dbReference type="ChEBI" id="CHEBI:30616"/>
    </ligand>
</feature>
<dbReference type="SUPFAM" id="SSF53067">
    <property type="entry name" value="Actin-like ATPase domain"/>
    <property type="match status" value="2"/>
</dbReference>
<dbReference type="Pfam" id="PF00370">
    <property type="entry name" value="FGGY_N"/>
    <property type="match status" value="1"/>
</dbReference>
<keyword evidence="16" id="KW-1185">Reference proteome</keyword>
<feature type="binding site" evidence="11">
    <location>
        <position position="245"/>
    </location>
    <ligand>
        <name>sn-glycerol 3-phosphate</name>
        <dbReference type="ChEBI" id="CHEBI:57597"/>
    </ligand>
</feature>
<dbReference type="FunFam" id="3.30.420.40:FF:000007">
    <property type="entry name" value="Glycerol kinase"/>
    <property type="match status" value="1"/>
</dbReference>
<evidence type="ECO:0000256" key="12">
    <source>
        <dbReference type="RuleBase" id="RU003733"/>
    </source>
</evidence>
<feature type="domain" description="Carbohydrate kinase FGGY N-terminal" evidence="13">
    <location>
        <begin position="6"/>
        <end position="252"/>
    </location>
</feature>
<dbReference type="PROSITE" id="PS00445">
    <property type="entry name" value="FGGY_KINASES_2"/>
    <property type="match status" value="1"/>
</dbReference>
<dbReference type="PIRSF" id="PIRSF000538">
    <property type="entry name" value="GlpK"/>
    <property type="match status" value="1"/>
</dbReference>
<dbReference type="AlphaFoldDB" id="A0A2U3D9R5"/>